<keyword evidence="2" id="KW-1185">Reference proteome</keyword>
<protein>
    <submittedName>
        <fullName evidence="1">Uncharacterized protein</fullName>
    </submittedName>
</protein>
<evidence type="ECO:0000313" key="2">
    <source>
        <dbReference type="Proteomes" id="UP000094527"/>
    </source>
</evidence>
<dbReference type="STRING" id="48709.A0A1D2NFY1"/>
<dbReference type="OrthoDB" id="5585231at2759"/>
<dbReference type="AlphaFoldDB" id="A0A1D2NFY1"/>
<dbReference type="Proteomes" id="UP000094527">
    <property type="component" value="Unassembled WGS sequence"/>
</dbReference>
<organism evidence="1 2">
    <name type="scientific">Orchesella cincta</name>
    <name type="common">Springtail</name>
    <name type="synonym">Podura cincta</name>
    <dbReference type="NCBI Taxonomy" id="48709"/>
    <lineage>
        <taxon>Eukaryota</taxon>
        <taxon>Metazoa</taxon>
        <taxon>Ecdysozoa</taxon>
        <taxon>Arthropoda</taxon>
        <taxon>Hexapoda</taxon>
        <taxon>Collembola</taxon>
        <taxon>Entomobryomorpha</taxon>
        <taxon>Entomobryoidea</taxon>
        <taxon>Orchesellidae</taxon>
        <taxon>Orchesellinae</taxon>
        <taxon>Orchesella</taxon>
    </lineage>
</organism>
<comment type="caution">
    <text evidence="1">The sequence shown here is derived from an EMBL/GenBank/DDBJ whole genome shotgun (WGS) entry which is preliminary data.</text>
</comment>
<accession>A0A1D2NFY1</accession>
<proteinExistence type="predicted"/>
<sequence length="163" mass="18556">MLGLVTASASLTNFIKLFSMICCYADDERFHKNNVWKIVAIIGRTKKCLYILHGPTITILGMELQRRNSEDNTSPRARRSSIVVIPPMQICPGDLLVYGKCLSQRKSLLGMFTRFPIFGFRLCHKLVLFIFHLKHTGLYMQIRGGFRNKLACIIISTLCIEST</sequence>
<reference evidence="1 2" key="1">
    <citation type="journal article" date="2016" name="Genome Biol. Evol.">
        <title>Gene Family Evolution Reflects Adaptation to Soil Environmental Stressors in the Genome of the Collembolan Orchesella cincta.</title>
        <authorList>
            <person name="Faddeeva-Vakhrusheva A."/>
            <person name="Derks M.F."/>
            <person name="Anvar S.Y."/>
            <person name="Agamennone V."/>
            <person name="Suring W."/>
            <person name="Smit S."/>
            <person name="van Straalen N.M."/>
            <person name="Roelofs D."/>
        </authorList>
    </citation>
    <scope>NUCLEOTIDE SEQUENCE [LARGE SCALE GENOMIC DNA]</scope>
    <source>
        <tissue evidence="1">Mixed pool</tissue>
    </source>
</reference>
<dbReference type="EMBL" id="LJIJ01000054">
    <property type="protein sequence ID" value="ODN04132.1"/>
    <property type="molecule type" value="Genomic_DNA"/>
</dbReference>
<evidence type="ECO:0000313" key="1">
    <source>
        <dbReference type="EMBL" id="ODN04132.1"/>
    </source>
</evidence>
<gene>
    <name evidence="1" type="ORF">Ocin01_02541</name>
</gene>
<name>A0A1D2NFY1_ORCCI</name>